<dbReference type="Gene3D" id="1.10.1200.10">
    <property type="entry name" value="ACP-like"/>
    <property type="match status" value="1"/>
</dbReference>
<protein>
    <recommendedName>
        <fullName evidence="1">Carrier domain-containing protein</fullName>
    </recommendedName>
</protein>
<proteinExistence type="predicted"/>
<evidence type="ECO:0000313" key="2">
    <source>
        <dbReference type="EMBL" id="GGO54714.1"/>
    </source>
</evidence>
<dbReference type="RefSeq" id="WP_189176675.1">
    <property type="nucleotide sequence ID" value="NZ_BMNG01000016.1"/>
</dbReference>
<dbReference type="InterPro" id="IPR036736">
    <property type="entry name" value="ACP-like_sf"/>
</dbReference>
<dbReference type="Pfam" id="PF00550">
    <property type="entry name" value="PP-binding"/>
    <property type="match status" value="1"/>
</dbReference>
<name>A0ABQ2MN39_9ACTN</name>
<dbReference type="Proteomes" id="UP000656881">
    <property type="component" value="Unassembled WGS sequence"/>
</dbReference>
<evidence type="ECO:0000313" key="3">
    <source>
        <dbReference type="Proteomes" id="UP000656881"/>
    </source>
</evidence>
<accession>A0ABQ2MN39</accession>
<dbReference type="InterPro" id="IPR009081">
    <property type="entry name" value="PP-bd_ACP"/>
</dbReference>
<dbReference type="PROSITE" id="PS50075">
    <property type="entry name" value="CARRIER"/>
    <property type="match status" value="1"/>
</dbReference>
<comment type="caution">
    <text evidence="2">The sequence shown here is derived from an EMBL/GenBank/DDBJ whole genome shotgun (WGS) entry which is preliminary data.</text>
</comment>
<keyword evidence="3" id="KW-1185">Reference proteome</keyword>
<organism evidence="2 3">
    <name type="scientific">Streptomyces lasiicapitis</name>
    <dbReference type="NCBI Taxonomy" id="1923961"/>
    <lineage>
        <taxon>Bacteria</taxon>
        <taxon>Bacillati</taxon>
        <taxon>Actinomycetota</taxon>
        <taxon>Actinomycetes</taxon>
        <taxon>Kitasatosporales</taxon>
        <taxon>Streptomycetaceae</taxon>
        <taxon>Streptomyces</taxon>
    </lineage>
</organism>
<feature type="domain" description="Carrier" evidence="1">
    <location>
        <begin position="11"/>
        <end position="88"/>
    </location>
</feature>
<dbReference type="SUPFAM" id="SSF47336">
    <property type="entry name" value="ACP-like"/>
    <property type="match status" value="1"/>
</dbReference>
<reference evidence="3" key="1">
    <citation type="journal article" date="2019" name="Int. J. Syst. Evol. Microbiol.">
        <title>The Global Catalogue of Microorganisms (GCM) 10K type strain sequencing project: providing services to taxonomists for standard genome sequencing and annotation.</title>
        <authorList>
            <consortium name="The Broad Institute Genomics Platform"/>
            <consortium name="The Broad Institute Genome Sequencing Center for Infectious Disease"/>
            <person name="Wu L."/>
            <person name="Ma J."/>
        </authorList>
    </citation>
    <scope>NUCLEOTIDE SEQUENCE [LARGE SCALE GENOMIC DNA]</scope>
    <source>
        <strain evidence="3">CGMCC 4.7349</strain>
    </source>
</reference>
<sequence>MTKQAHSLHDAVHDDLIDELRDHLESLTGSTIEPGDDFFDRGLINSLRALEIVVHVEQAYGVSVEVEDLDLDNFRTIRRIAEYVRRKRGEQPSPVTEAVSK</sequence>
<gene>
    <name evidence="2" type="ORF">GCM10012286_65130</name>
</gene>
<dbReference type="EMBL" id="BMNG01000016">
    <property type="protein sequence ID" value="GGO54714.1"/>
    <property type="molecule type" value="Genomic_DNA"/>
</dbReference>
<evidence type="ECO:0000259" key="1">
    <source>
        <dbReference type="PROSITE" id="PS50075"/>
    </source>
</evidence>